<dbReference type="InterPro" id="IPR001173">
    <property type="entry name" value="Glyco_trans_2-like"/>
</dbReference>
<evidence type="ECO:0000256" key="8">
    <source>
        <dbReference type="ARBA" id="ARBA00038120"/>
    </source>
</evidence>
<evidence type="ECO:0000313" key="12">
    <source>
        <dbReference type="EMBL" id="GAA2919084.1"/>
    </source>
</evidence>
<gene>
    <name evidence="12" type="ORF">GCM10020221_14170</name>
</gene>
<reference evidence="12 13" key="1">
    <citation type="journal article" date="2019" name="Int. J. Syst. Evol. Microbiol.">
        <title>The Global Catalogue of Microorganisms (GCM) 10K type strain sequencing project: providing services to taxonomists for standard genome sequencing and annotation.</title>
        <authorList>
            <consortium name="The Broad Institute Genomics Platform"/>
            <consortium name="The Broad Institute Genome Sequencing Center for Infectious Disease"/>
            <person name="Wu L."/>
            <person name="Ma J."/>
        </authorList>
    </citation>
    <scope>NUCLEOTIDE SEQUENCE [LARGE SCALE GENOMIC DNA]</scope>
    <source>
        <strain evidence="12 13">JCM 4087</strain>
    </source>
</reference>
<dbReference type="RefSeq" id="WP_344961601.1">
    <property type="nucleotide sequence ID" value="NZ_BAAAXZ010000053.1"/>
</dbReference>
<evidence type="ECO:0000256" key="1">
    <source>
        <dbReference type="ARBA" id="ARBA00004236"/>
    </source>
</evidence>
<evidence type="ECO:0000256" key="6">
    <source>
        <dbReference type="ARBA" id="ARBA00037281"/>
    </source>
</evidence>
<evidence type="ECO:0000256" key="3">
    <source>
        <dbReference type="ARBA" id="ARBA00022676"/>
    </source>
</evidence>
<keyword evidence="10" id="KW-0812">Transmembrane</keyword>
<evidence type="ECO:0000256" key="10">
    <source>
        <dbReference type="SAM" id="Phobius"/>
    </source>
</evidence>
<proteinExistence type="inferred from homology"/>
<keyword evidence="3" id="KW-0328">Glycosyltransferase</keyword>
<dbReference type="InterPro" id="IPR029044">
    <property type="entry name" value="Nucleotide-diphossugar_trans"/>
</dbReference>
<sequence>MAALDTITQYVAAVIAVFTGVYNISLLALGVVLARRTDGSLRGQLRLTHERPVALPAGWTVFVLVPCLNEERVIANTLRCLFDGQPGVRVVVVDDGSDDATSRIVRSVGGDRVTLVRRAPPAARQGKGAASTPGCARCASARGKSTWTRGGYWSACWTPTAG</sequence>
<evidence type="ECO:0000313" key="13">
    <source>
        <dbReference type="Proteomes" id="UP001501102"/>
    </source>
</evidence>
<protein>
    <recommendedName>
        <fullName evidence="9">4,4'-diaponeurosporenoate glycosyltransferase</fullName>
    </recommendedName>
</protein>
<keyword evidence="2" id="KW-1003">Cell membrane</keyword>
<organism evidence="12 13">
    <name type="scientific">Streptomyces thioluteus</name>
    <dbReference type="NCBI Taxonomy" id="66431"/>
    <lineage>
        <taxon>Bacteria</taxon>
        <taxon>Bacillati</taxon>
        <taxon>Actinomycetota</taxon>
        <taxon>Actinomycetes</taxon>
        <taxon>Kitasatosporales</taxon>
        <taxon>Streptomycetaceae</taxon>
        <taxon>Streptomyces</taxon>
    </lineage>
</organism>
<dbReference type="SUPFAM" id="SSF53448">
    <property type="entry name" value="Nucleotide-diphospho-sugar transferases"/>
    <property type="match status" value="1"/>
</dbReference>
<evidence type="ECO:0000256" key="5">
    <source>
        <dbReference type="ARBA" id="ARBA00023136"/>
    </source>
</evidence>
<comment type="function">
    <text evidence="6">Catalyzes the glycosylation of 4,4'-diaponeurosporenoate, i.e. the esterification of glucose at the C1'' position with the carboxyl group of 4,4'-diaponeurosporenic acid, to form glycosyl-4,4'-diaponeurosporenoate. This is a step in the biosynthesis of staphyloxanthin, an orange pigment present in most staphylococci strains.</text>
</comment>
<evidence type="ECO:0000256" key="9">
    <source>
        <dbReference type="ARBA" id="ARBA00040345"/>
    </source>
</evidence>
<comment type="subcellular location">
    <subcellularLocation>
        <location evidence="1">Cell membrane</location>
    </subcellularLocation>
</comment>
<name>A0ABN3WKM1_STRTU</name>
<evidence type="ECO:0000256" key="7">
    <source>
        <dbReference type="ARBA" id="ARBA00037904"/>
    </source>
</evidence>
<keyword evidence="10" id="KW-1133">Transmembrane helix</keyword>
<dbReference type="Pfam" id="PF00535">
    <property type="entry name" value="Glycos_transf_2"/>
    <property type="match status" value="1"/>
</dbReference>
<feature type="transmembrane region" description="Helical" evidence="10">
    <location>
        <begin position="12"/>
        <end position="34"/>
    </location>
</feature>
<dbReference type="PANTHER" id="PTHR43646">
    <property type="entry name" value="GLYCOSYLTRANSFERASE"/>
    <property type="match status" value="1"/>
</dbReference>
<comment type="pathway">
    <text evidence="7">Carotenoid biosynthesis; staphyloxanthin biosynthesis; staphyloxanthin from farnesyl diphosphate: step 4/5.</text>
</comment>
<keyword evidence="4" id="KW-0808">Transferase</keyword>
<keyword evidence="5 10" id="KW-0472">Membrane</keyword>
<dbReference type="PANTHER" id="PTHR43646:SF2">
    <property type="entry name" value="GLYCOSYLTRANSFERASE 2-LIKE DOMAIN-CONTAINING PROTEIN"/>
    <property type="match status" value="1"/>
</dbReference>
<evidence type="ECO:0000259" key="11">
    <source>
        <dbReference type="Pfam" id="PF00535"/>
    </source>
</evidence>
<comment type="caution">
    <text evidence="12">The sequence shown here is derived from an EMBL/GenBank/DDBJ whole genome shotgun (WGS) entry which is preliminary data.</text>
</comment>
<evidence type="ECO:0000256" key="4">
    <source>
        <dbReference type="ARBA" id="ARBA00022679"/>
    </source>
</evidence>
<dbReference type="EMBL" id="BAAAXZ010000053">
    <property type="protein sequence ID" value="GAA2919084.1"/>
    <property type="molecule type" value="Genomic_DNA"/>
</dbReference>
<comment type="similarity">
    <text evidence="8">Belongs to the glycosyltransferase 2 family. CrtQ subfamily.</text>
</comment>
<dbReference type="Gene3D" id="3.90.550.10">
    <property type="entry name" value="Spore Coat Polysaccharide Biosynthesis Protein SpsA, Chain A"/>
    <property type="match status" value="1"/>
</dbReference>
<accession>A0ABN3WKM1</accession>
<keyword evidence="13" id="KW-1185">Reference proteome</keyword>
<evidence type="ECO:0000256" key="2">
    <source>
        <dbReference type="ARBA" id="ARBA00022475"/>
    </source>
</evidence>
<feature type="domain" description="Glycosyltransferase 2-like" evidence="11">
    <location>
        <begin position="63"/>
        <end position="137"/>
    </location>
</feature>
<dbReference type="Proteomes" id="UP001501102">
    <property type="component" value="Unassembled WGS sequence"/>
</dbReference>